<dbReference type="InterPro" id="IPR012341">
    <property type="entry name" value="6hp_glycosidase-like_sf"/>
</dbReference>
<dbReference type="NCBIfam" id="NF038151">
    <property type="entry name" value="lanthi_synth_III"/>
    <property type="match status" value="1"/>
</dbReference>
<evidence type="ECO:0000313" key="3">
    <source>
        <dbReference type="Proteomes" id="UP000612282"/>
    </source>
</evidence>
<dbReference type="InterPro" id="IPR000719">
    <property type="entry name" value="Prot_kinase_dom"/>
</dbReference>
<dbReference type="InterPro" id="IPR053524">
    <property type="entry name" value="Aerial_hyphae_peptide-synth"/>
</dbReference>
<dbReference type="Gene3D" id="1.50.10.10">
    <property type="match status" value="1"/>
</dbReference>
<dbReference type="InterPro" id="IPR057929">
    <property type="entry name" value="RamC_N"/>
</dbReference>
<keyword evidence="2" id="KW-0808">Transferase</keyword>
<dbReference type="EMBL" id="BOMG01000061">
    <property type="protein sequence ID" value="GID56672.1"/>
    <property type="molecule type" value="Genomic_DNA"/>
</dbReference>
<dbReference type="InterPro" id="IPR007822">
    <property type="entry name" value="LANC-like"/>
</dbReference>
<keyword evidence="2" id="KW-0418">Kinase</keyword>
<dbReference type="SUPFAM" id="SSF56112">
    <property type="entry name" value="Protein kinase-like (PK-like)"/>
    <property type="match status" value="1"/>
</dbReference>
<name>A0ABQ3XDT8_9ACTN</name>
<reference evidence="2 3" key="1">
    <citation type="submission" date="2021-01" db="EMBL/GenBank/DDBJ databases">
        <title>Whole genome shotgun sequence of Actinoplanes couchii NBRC 106145.</title>
        <authorList>
            <person name="Komaki H."/>
            <person name="Tamura T."/>
        </authorList>
    </citation>
    <scope>NUCLEOTIDE SEQUENCE [LARGE SCALE GENOMIC DNA]</scope>
    <source>
        <strain evidence="2 3">NBRC 106145</strain>
    </source>
</reference>
<gene>
    <name evidence="2" type="ORF">Aco03nite_050760</name>
</gene>
<accession>A0ABQ3XDT8</accession>
<comment type="caution">
    <text evidence="2">The sequence shown here is derived from an EMBL/GenBank/DDBJ whole genome shotgun (WGS) entry which is preliminary data.</text>
</comment>
<dbReference type="Gene3D" id="3.30.200.20">
    <property type="entry name" value="Phosphorylase Kinase, domain 1"/>
    <property type="match status" value="1"/>
</dbReference>
<dbReference type="PROSITE" id="PS50011">
    <property type="entry name" value="PROTEIN_KINASE_DOM"/>
    <property type="match status" value="1"/>
</dbReference>
<protein>
    <submittedName>
        <fullName evidence="2">Serine/threonine protein kinase</fullName>
    </submittedName>
</protein>
<proteinExistence type="predicted"/>
<dbReference type="SMART" id="SM01260">
    <property type="entry name" value="LANC_like"/>
    <property type="match status" value="1"/>
</dbReference>
<organism evidence="2 3">
    <name type="scientific">Actinoplanes couchii</name>
    <dbReference type="NCBI Taxonomy" id="403638"/>
    <lineage>
        <taxon>Bacteria</taxon>
        <taxon>Bacillati</taxon>
        <taxon>Actinomycetota</taxon>
        <taxon>Actinomycetes</taxon>
        <taxon>Micromonosporales</taxon>
        <taxon>Micromonosporaceae</taxon>
        <taxon>Actinoplanes</taxon>
    </lineage>
</organism>
<dbReference type="RefSeq" id="WP_203798546.1">
    <property type="nucleotide sequence ID" value="NZ_BAAAQE010000018.1"/>
</dbReference>
<dbReference type="Gene3D" id="1.10.510.10">
    <property type="entry name" value="Transferase(Phosphotransferase) domain 1"/>
    <property type="match status" value="1"/>
</dbReference>
<dbReference type="InterPro" id="IPR011009">
    <property type="entry name" value="Kinase-like_dom_sf"/>
</dbReference>
<dbReference type="Pfam" id="PF25816">
    <property type="entry name" value="RamC_N"/>
    <property type="match status" value="1"/>
</dbReference>
<dbReference type="Proteomes" id="UP000612282">
    <property type="component" value="Unassembled WGS sequence"/>
</dbReference>
<keyword evidence="3" id="KW-1185">Reference proteome</keyword>
<keyword evidence="2" id="KW-0723">Serine/threonine-protein kinase</keyword>
<feature type="domain" description="Protein kinase" evidence="1">
    <location>
        <begin position="187"/>
        <end position="441"/>
    </location>
</feature>
<dbReference type="SUPFAM" id="SSF158745">
    <property type="entry name" value="LanC-like"/>
    <property type="match status" value="1"/>
</dbReference>
<dbReference type="InterPro" id="IPR058053">
    <property type="entry name" value="RamC_C"/>
</dbReference>
<evidence type="ECO:0000259" key="1">
    <source>
        <dbReference type="PROSITE" id="PS50011"/>
    </source>
</evidence>
<dbReference type="GO" id="GO:0004674">
    <property type="term" value="F:protein serine/threonine kinase activity"/>
    <property type="evidence" value="ECO:0007669"/>
    <property type="project" value="UniProtKB-KW"/>
</dbReference>
<sequence>MPGGWREIVDGPWRHLCPTGGELPEQGWKVHISATPDTAGAVLDAVYGWCAARRLPFKHLRSPRELLRANGKYAPRGSSGKFVTLYPAGEQQLTDVIGGLGERLDGLPGPYILSDLRIGAGPLHVRYGAFRRLELDDGDETRPAIRTPAGELAEDRRAPGFHVPQGVELPEALHCHLTQRGRGELPWKITGALHFSNAGGVYRAECSENGEILVKEARPNAGLDDSGTDAVQRLRRELAALTALAGIAGIPRVFGLRTVWEHLFLAREMLPGVTLGRWLSRHYPLAGNADAVAYRVRALAVADRLDDLVRRVHERGWVFGDLHPGNVLIDDDDCPSLIDAEQASPIGSGVRPALAAPGFARPGLAGVDADRWALAAIRLWLLVPLAPMAECAPGTRAGHVAAAARRFGLTRPAADDLRTDLALPDQEPCEITPDLLVRAITASATPERDDRLFPGDPQQFTDGGAGFGHGAAGVLYALHAAGAVPEPEHVDWLRAHAGTGRSVRAHGIPGRPGLWAGGHGTAVVLDLLGHPGDADELLERCVPSPGRPPRPGLAGGLSGIAWALMRIAVRRGDGRLLGRALDMARRVTALSEEAAPAAGLMRGWTGAALLYTAAYEQTGDSFWLDAAGVALRRDLRFCVPVESGGLQVPVGRRTLPYLDHGSAGLALVTSRLARHRPDDPVVSALPDLLAGCRHSFVVYPGLMSGRAGLILVDPQADPSSLDLYATPFGGGTAFPGTTLRRLSMDLHTGTAGVLLALVSRQSATADPGFTRAAFLPDVTSAGVLPTSASSASRRP</sequence>
<evidence type="ECO:0000313" key="2">
    <source>
        <dbReference type="EMBL" id="GID56672.1"/>
    </source>
</evidence>
<dbReference type="CDD" id="cd04791">
    <property type="entry name" value="LanC_SerThrkinase"/>
    <property type="match status" value="1"/>
</dbReference>